<reference evidence="2" key="1">
    <citation type="submission" date="2023-07" db="EMBL/GenBank/DDBJ databases">
        <title>A chromosome-level genome assembly of Lolium multiflorum.</title>
        <authorList>
            <person name="Chen Y."/>
            <person name="Copetti D."/>
            <person name="Kolliker R."/>
            <person name="Studer B."/>
        </authorList>
    </citation>
    <scope>NUCLEOTIDE SEQUENCE</scope>
    <source>
        <strain evidence="2">02402/16</strain>
        <tissue evidence="2">Leaf</tissue>
    </source>
</reference>
<proteinExistence type="predicted"/>
<gene>
    <name evidence="2" type="ORF">QYE76_023772</name>
</gene>
<keyword evidence="3" id="KW-1185">Reference proteome</keyword>
<dbReference type="InterPro" id="IPR002182">
    <property type="entry name" value="NB-ARC"/>
</dbReference>
<dbReference type="Proteomes" id="UP001231189">
    <property type="component" value="Unassembled WGS sequence"/>
</dbReference>
<protein>
    <recommendedName>
        <fullName evidence="1">NB-ARC domain-containing protein</fullName>
    </recommendedName>
</protein>
<dbReference type="GO" id="GO:0043531">
    <property type="term" value="F:ADP binding"/>
    <property type="evidence" value="ECO:0007669"/>
    <property type="project" value="InterPro"/>
</dbReference>
<dbReference type="InterPro" id="IPR027417">
    <property type="entry name" value="P-loop_NTPase"/>
</dbReference>
<comment type="caution">
    <text evidence="2">The sequence shown here is derived from an EMBL/GenBank/DDBJ whole genome shotgun (WGS) entry which is preliminary data.</text>
</comment>
<dbReference type="Pfam" id="PF00931">
    <property type="entry name" value="NB-ARC"/>
    <property type="match status" value="1"/>
</dbReference>
<sequence length="184" mass="21272">MSPIISKLLDKVLSYCKYNKAETLHHLLTDILPRPTLTLEAAEAINHSKLFEEMVRGLKSAFMTWKTYLMNWSTFFTKRSWTSRTTLSQKKKRKKLKITLDVEASTSNQDICIEPSLTLTGTLNVCLKDSIARIEELIVKAQGSGKTTLAQYVCKYEEYENYFDLVIWIHISQNYTVGDIFKEM</sequence>
<name>A0AAD8RB72_LOLMU</name>
<dbReference type="EMBL" id="JAUUTY010000006">
    <property type="protein sequence ID" value="KAK1618255.1"/>
    <property type="molecule type" value="Genomic_DNA"/>
</dbReference>
<dbReference type="AlphaFoldDB" id="A0AAD8RB72"/>
<evidence type="ECO:0000313" key="2">
    <source>
        <dbReference type="EMBL" id="KAK1618255.1"/>
    </source>
</evidence>
<dbReference type="Gene3D" id="3.40.50.300">
    <property type="entry name" value="P-loop containing nucleotide triphosphate hydrolases"/>
    <property type="match status" value="1"/>
</dbReference>
<evidence type="ECO:0000313" key="3">
    <source>
        <dbReference type="Proteomes" id="UP001231189"/>
    </source>
</evidence>
<dbReference type="SUPFAM" id="SSF52540">
    <property type="entry name" value="P-loop containing nucleoside triphosphate hydrolases"/>
    <property type="match status" value="1"/>
</dbReference>
<organism evidence="2 3">
    <name type="scientific">Lolium multiflorum</name>
    <name type="common">Italian ryegrass</name>
    <name type="synonym">Lolium perenne subsp. multiflorum</name>
    <dbReference type="NCBI Taxonomy" id="4521"/>
    <lineage>
        <taxon>Eukaryota</taxon>
        <taxon>Viridiplantae</taxon>
        <taxon>Streptophyta</taxon>
        <taxon>Embryophyta</taxon>
        <taxon>Tracheophyta</taxon>
        <taxon>Spermatophyta</taxon>
        <taxon>Magnoliopsida</taxon>
        <taxon>Liliopsida</taxon>
        <taxon>Poales</taxon>
        <taxon>Poaceae</taxon>
        <taxon>BOP clade</taxon>
        <taxon>Pooideae</taxon>
        <taxon>Poodae</taxon>
        <taxon>Poeae</taxon>
        <taxon>Poeae Chloroplast Group 2 (Poeae type)</taxon>
        <taxon>Loliodinae</taxon>
        <taxon>Loliinae</taxon>
        <taxon>Lolium</taxon>
    </lineage>
</organism>
<feature type="domain" description="NB-ARC" evidence="1">
    <location>
        <begin position="142"/>
        <end position="184"/>
    </location>
</feature>
<evidence type="ECO:0000259" key="1">
    <source>
        <dbReference type="Pfam" id="PF00931"/>
    </source>
</evidence>
<accession>A0AAD8RB72</accession>